<dbReference type="Pfam" id="PF00498">
    <property type="entry name" value="FHA"/>
    <property type="match status" value="1"/>
</dbReference>
<evidence type="ECO:0000256" key="1">
    <source>
        <dbReference type="ARBA" id="ARBA00022553"/>
    </source>
</evidence>
<keyword evidence="1" id="KW-0597">Phosphoprotein</keyword>
<accession>A0A9X3S162</accession>
<dbReference type="Proteomes" id="UP001149140">
    <property type="component" value="Unassembled WGS sequence"/>
</dbReference>
<proteinExistence type="predicted"/>
<dbReference type="RefSeq" id="WP_270038592.1">
    <property type="nucleotide sequence ID" value="NZ_JAPDOD010000003.1"/>
</dbReference>
<keyword evidence="4" id="KW-1185">Reference proteome</keyword>
<name>A0A9X3S162_9ACTN</name>
<gene>
    <name evidence="3" type="ORF">OM076_06100</name>
</gene>
<dbReference type="SMART" id="SM00240">
    <property type="entry name" value="FHA"/>
    <property type="match status" value="1"/>
</dbReference>
<dbReference type="InterPro" id="IPR008984">
    <property type="entry name" value="SMAD_FHA_dom_sf"/>
</dbReference>
<dbReference type="EMBL" id="JAPDOD010000003">
    <property type="protein sequence ID" value="MDA0159826.1"/>
    <property type="molecule type" value="Genomic_DNA"/>
</dbReference>
<dbReference type="GO" id="GO:0006355">
    <property type="term" value="P:regulation of DNA-templated transcription"/>
    <property type="evidence" value="ECO:0007669"/>
    <property type="project" value="InterPro"/>
</dbReference>
<evidence type="ECO:0000313" key="3">
    <source>
        <dbReference type="EMBL" id="MDA0159826.1"/>
    </source>
</evidence>
<dbReference type="InterPro" id="IPR000253">
    <property type="entry name" value="FHA_dom"/>
</dbReference>
<dbReference type="InterPro" id="IPR016032">
    <property type="entry name" value="Sig_transdc_resp-reg_C-effctor"/>
</dbReference>
<reference evidence="3" key="1">
    <citation type="submission" date="2022-10" db="EMBL/GenBank/DDBJ databases">
        <title>The WGS of Solirubrobacter ginsenosidimutans DSM 21036.</title>
        <authorList>
            <person name="Jiang Z."/>
        </authorList>
    </citation>
    <scope>NUCLEOTIDE SEQUENCE</scope>
    <source>
        <strain evidence="3">DSM 21036</strain>
    </source>
</reference>
<organism evidence="3 4">
    <name type="scientific">Solirubrobacter ginsenosidimutans</name>
    <dbReference type="NCBI Taxonomy" id="490573"/>
    <lineage>
        <taxon>Bacteria</taxon>
        <taxon>Bacillati</taxon>
        <taxon>Actinomycetota</taxon>
        <taxon>Thermoleophilia</taxon>
        <taxon>Solirubrobacterales</taxon>
        <taxon>Solirubrobacteraceae</taxon>
        <taxon>Solirubrobacter</taxon>
    </lineage>
</organism>
<evidence type="ECO:0000259" key="2">
    <source>
        <dbReference type="PROSITE" id="PS50006"/>
    </source>
</evidence>
<dbReference type="CDD" id="cd00060">
    <property type="entry name" value="FHA"/>
    <property type="match status" value="1"/>
</dbReference>
<dbReference type="SUPFAM" id="SSF49879">
    <property type="entry name" value="SMAD/FHA domain"/>
    <property type="match status" value="1"/>
</dbReference>
<dbReference type="SUPFAM" id="SSF46894">
    <property type="entry name" value="C-terminal effector domain of the bipartite response regulators"/>
    <property type="match status" value="1"/>
</dbReference>
<dbReference type="AlphaFoldDB" id="A0A9X3S162"/>
<dbReference type="InterPro" id="IPR036388">
    <property type="entry name" value="WH-like_DNA-bd_sf"/>
</dbReference>
<dbReference type="PROSITE" id="PS50006">
    <property type="entry name" value="FHA_DOMAIN"/>
    <property type="match status" value="1"/>
</dbReference>
<evidence type="ECO:0000313" key="4">
    <source>
        <dbReference type="Proteomes" id="UP001149140"/>
    </source>
</evidence>
<dbReference type="Gene3D" id="1.10.10.10">
    <property type="entry name" value="Winged helix-like DNA-binding domain superfamily/Winged helix DNA-binding domain"/>
    <property type="match status" value="1"/>
</dbReference>
<comment type="caution">
    <text evidence="3">The sequence shown here is derived from an EMBL/GenBank/DDBJ whole genome shotgun (WGS) entry which is preliminary data.</text>
</comment>
<dbReference type="GO" id="GO:0003677">
    <property type="term" value="F:DNA binding"/>
    <property type="evidence" value="ECO:0007669"/>
    <property type="project" value="InterPro"/>
</dbReference>
<protein>
    <submittedName>
        <fullName evidence="3">FHA domain-containing protein</fullName>
    </submittedName>
</protein>
<dbReference type="Gene3D" id="2.60.200.20">
    <property type="match status" value="1"/>
</dbReference>
<feature type="domain" description="FHA" evidence="2">
    <location>
        <begin position="48"/>
        <end position="99"/>
    </location>
</feature>
<sequence length="226" mass="24725">MTGPLDRHGSSAVDLRARLDAERAGAAFLVYRDVERRQRIRLLDRERLTIGRGVGADVRLEWDNEISRTHAEIERVGDAWAVADDGLSTNGTFCNGERLRGRRRLADGDQLRFGRTLVAFGAPALADGATTTALGGDALPVTLSDTQRRVLVALCRPLLDSPFATPATNQRIAADVFLGVDAVKVHLRTLYRKLGISALPHNQKRARLVELAFQQGLVAEHDLSGE</sequence>